<dbReference type="EMBL" id="JANAVB010027360">
    <property type="protein sequence ID" value="KAJ6818335.1"/>
    <property type="molecule type" value="Genomic_DNA"/>
</dbReference>
<keyword evidence="2" id="KW-1185">Reference proteome</keyword>
<sequence>MKPDLARHGSIRNPLCHGPRIGLTQIFNLISDPTQACYSTWA</sequence>
<evidence type="ECO:0000313" key="1">
    <source>
        <dbReference type="EMBL" id="KAJ6818335.1"/>
    </source>
</evidence>
<proteinExistence type="predicted"/>
<gene>
    <name evidence="1" type="ORF">M6B38_406880</name>
</gene>
<accession>A0AAX6FQK6</accession>
<dbReference type="Proteomes" id="UP001140949">
    <property type="component" value="Unassembled WGS sequence"/>
</dbReference>
<reference evidence="1" key="1">
    <citation type="journal article" date="2023" name="GigaByte">
        <title>Genome assembly of the bearded iris, Iris pallida Lam.</title>
        <authorList>
            <person name="Bruccoleri R.E."/>
            <person name="Oakeley E.J."/>
            <person name="Faust A.M.E."/>
            <person name="Altorfer M."/>
            <person name="Dessus-Babus S."/>
            <person name="Burckhardt D."/>
            <person name="Oertli M."/>
            <person name="Naumann U."/>
            <person name="Petersen F."/>
            <person name="Wong J."/>
        </authorList>
    </citation>
    <scope>NUCLEOTIDE SEQUENCE</scope>
    <source>
        <strain evidence="1">GSM-AAB239-AS_SAM_17_03QT</strain>
    </source>
</reference>
<organism evidence="1 2">
    <name type="scientific">Iris pallida</name>
    <name type="common">Sweet iris</name>
    <dbReference type="NCBI Taxonomy" id="29817"/>
    <lineage>
        <taxon>Eukaryota</taxon>
        <taxon>Viridiplantae</taxon>
        <taxon>Streptophyta</taxon>
        <taxon>Embryophyta</taxon>
        <taxon>Tracheophyta</taxon>
        <taxon>Spermatophyta</taxon>
        <taxon>Magnoliopsida</taxon>
        <taxon>Liliopsida</taxon>
        <taxon>Asparagales</taxon>
        <taxon>Iridaceae</taxon>
        <taxon>Iridoideae</taxon>
        <taxon>Irideae</taxon>
        <taxon>Iris</taxon>
    </lineage>
</organism>
<reference evidence="1" key="2">
    <citation type="submission" date="2023-04" db="EMBL/GenBank/DDBJ databases">
        <authorList>
            <person name="Bruccoleri R.E."/>
            <person name="Oakeley E.J."/>
            <person name="Faust A.-M."/>
            <person name="Dessus-Babus S."/>
            <person name="Altorfer M."/>
            <person name="Burckhardt D."/>
            <person name="Oertli M."/>
            <person name="Naumann U."/>
            <person name="Petersen F."/>
            <person name="Wong J."/>
        </authorList>
    </citation>
    <scope>NUCLEOTIDE SEQUENCE</scope>
    <source>
        <strain evidence="1">GSM-AAB239-AS_SAM_17_03QT</strain>
        <tissue evidence="1">Leaf</tissue>
    </source>
</reference>
<comment type="caution">
    <text evidence="1">The sequence shown here is derived from an EMBL/GenBank/DDBJ whole genome shotgun (WGS) entry which is preliminary data.</text>
</comment>
<dbReference type="AlphaFoldDB" id="A0AAX6FQK6"/>
<evidence type="ECO:0000313" key="2">
    <source>
        <dbReference type="Proteomes" id="UP001140949"/>
    </source>
</evidence>
<name>A0AAX6FQK6_IRIPA</name>
<protein>
    <submittedName>
        <fullName evidence="1">Uncharacterized protein</fullName>
    </submittedName>
</protein>